<feature type="transmembrane region" description="Helical" evidence="1">
    <location>
        <begin position="61"/>
        <end position="81"/>
    </location>
</feature>
<feature type="transmembrane region" description="Helical" evidence="1">
    <location>
        <begin position="384"/>
        <end position="402"/>
    </location>
</feature>
<accession>A0AAN5CIK6</accession>
<keyword evidence="3" id="KW-1185">Reference proteome</keyword>
<dbReference type="Pfam" id="PF03268">
    <property type="entry name" value="DUF267"/>
    <property type="match status" value="1"/>
</dbReference>
<feature type="transmembrane region" description="Helical" evidence="1">
    <location>
        <begin position="205"/>
        <end position="227"/>
    </location>
</feature>
<organism evidence="2 3">
    <name type="scientific">Pristionchus mayeri</name>
    <dbReference type="NCBI Taxonomy" id="1317129"/>
    <lineage>
        <taxon>Eukaryota</taxon>
        <taxon>Metazoa</taxon>
        <taxon>Ecdysozoa</taxon>
        <taxon>Nematoda</taxon>
        <taxon>Chromadorea</taxon>
        <taxon>Rhabditida</taxon>
        <taxon>Rhabditina</taxon>
        <taxon>Diplogasteromorpha</taxon>
        <taxon>Diplogasteroidea</taxon>
        <taxon>Neodiplogasteridae</taxon>
        <taxon>Pristionchus</taxon>
    </lineage>
</organism>
<feature type="transmembrane region" description="Helical" evidence="1">
    <location>
        <begin position="101"/>
        <end position="121"/>
    </location>
</feature>
<feature type="transmembrane region" description="Helical" evidence="1">
    <location>
        <begin position="305"/>
        <end position="325"/>
    </location>
</feature>
<feature type="transmembrane region" description="Helical" evidence="1">
    <location>
        <begin position="153"/>
        <end position="173"/>
    </location>
</feature>
<dbReference type="AlphaFoldDB" id="A0AAN5CIK6"/>
<proteinExistence type="predicted"/>
<name>A0AAN5CIK6_9BILA</name>
<keyword evidence="1" id="KW-0472">Membrane</keyword>
<dbReference type="EMBL" id="BTRK01000004">
    <property type="protein sequence ID" value="GMR45067.1"/>
    <property type="molecule type" value="Genomic_DNA"/>
</dbReference>
<evidence type="ECO:0000256" key="1">
    <source>
        <dbReference type="SAM" id="Phobius"/>
    </source>
</evidence>
<keyword evidence="1" id="KW-0812">Transmembrane</keyword>
<dbReference type="InterPro" id="IPR004950">
    <property type="entry name" value="DUF267_CAE_spp"/>
</dbReference>
<dbReference type="Proteomes" id="UP001328107">
    <property type="component" value="Unassembled WGS sequence"/>
</dbReference>
<protein>
    <submittedName>
        <fullName evidence="2">Uncharacterized protein</fullName>
    </submittedName>
</protein>
<reference evidence="3" key="1">
    <citation type="submission" date="2022-10" db="EMBL/GenBank/DDBJ databases">
        <title>Genome assembly of Pristionchus species.</title>
        <authorList>
            <person name="Yoshida K."/>
            <person name="Sommer R.J."/>
        </authorList>
    </citation>
    <scope>NUCLEOTIDE SEQUENCE [LARGE SCALE GENOMIC DNA]</scope>
    <source>
        <strain evidence="3">RS5460</strain>
    </source>
</reference>
<feature type="non-terminal residue" evidence="2">
    <location>
        <position position="405"/>
    </location>
</feature>
<gene>
    <name evidence="2" type="ORF">PMAYCL1PPCAC_15262</name>
</gene>
<comment type="caution">
    <text evidence="2">The sequence shown here is derived from an EMBL/GenBank/DDBJ whole genome shotgun (WGS) entry which is preliminary data.</text>
</comment>
<dbReference type="PANTHER" id="PTHR31930">
    <property type="entry name" value="SERPENTINE RECEPTOR, CLASS R"/>
    <property type="match status" value="1"/>
</dbReference>
<dbReference type="PANTHER" id="PTHR31930:SF1">
    <property type="entry name" value="SERPENTINE RECEPTOR, CLASS R"/>
    <property type="match status" value="1"/>
</dbReference>
<keyword evidence="1" id="KW-1133">Transmembrane helix</keyword>
<evidence type="ECO:0000313" key="2">
    <source>
        <dbReference type="EMBL" id="GMR45067.1"/>
    </source>
</evidence>
<feature type="transmembrane region" description="Helical" evidence="1">
    <location>
        <begin position="277"/>
        <end position="299"/>
    </location>
</feature>
<sequence length="405" mass="45264">IETALSHRLIDTTMDPSSMFGRTPPSSDIARLALLGPFSDLLTFSGFDLGKSLCGFPNSHFRALVSTFIYSLAVILFLTRLLLVGFRGAPGLSYVWADTNIIFWMSMQSIVSLVALARWTANGIYTRIYTEYLNVRKFHTQDEEPRIIHTRKLIILGAVLSFAFVSITVVASVKRSVYRNYFENSTEPLIHHHFLSRYNLWGVEIAIGVWMALCTVLATSSFLFMHIAAREECAKFKEDLEAASKDETIVSSLDQFSHRHIAILKLVSLLTERTNTFVSFSTICIFIAHINVFYIISAVGAPNAFGTVSCVLWGISTIALLPFILSPPGTIQILLEQSMAALANNEQIIDRPEKLAIAQLMEDRNRETPTRMAIMKAIRVNAQTPHLIGLLVPLIVAVLSYARQF</sequence>
<feature type="non-terminal residue" evidence="2">
    <location>
        <position position="1"/>
    </location>
</feature>
<evidence type="ECO:0000313" key="3">
    <source>
        <dbReference type="Proteomes" id="UP001328107"/>
    </source>
</evidence>